<dbReference type="EMBL" id="JANBUP010000060">
    <property type="protein sequence ID" value="KAJ2813406.1"/>
    <property type="molecule type" value="Genomic_DNA"/>
</dbReference>
<proteinExistence type="predicted"/>
<evidence type="ECO:0000313" key="1">
    <source>
        <dbReference type="EMBL" id="KAJ2813406.1"/>
    </source>
</evidence>
<reference evidence="1" key="1">
    <citation type="submission" date="2022-07" db="EMBL/GenBank/DDBJ databases">
        <title>Phylogenomic reconstructions and comparative analyses of Kickxellomycotina fungi.</title>
        <authorList>
            <person name="Reynolds N.K."/>
            <person name="Stajich J.E."/>
            <person name="Barry K."/>
            <person name="Grigoriev I.V."/>
            <person name="Crous P."/>
            <person name="Smith M.E."/>
        </authorList>
    </citation>
    <scope>NUCLEOTIDE SEQUENCE</scope>
    <source>
        <strain evidence="1">CBS 102833</strain>
    </source>
</reference>
<organism evidence="1 2">
    <name type="scientific">Coemansia furcata</name>
    <dbReference type="NCBI Taxonomy" id="417177"/>
    <lineage>
        <taxon>Eukaryota</taxon>
        <taxon>Fungi</taxon>
        <taxon>Fungi incertae sedis</taxon>
        <taxon>Zoopagomycota</taxon>
        <taxon>Kickxellomycotina</taxon>
        <taxon>Kickxellomycetes</taxon>
        <taxon>Kickxellales</taxon>
        <taxon>Kickxellaceae</taxon>
        <taxon>Coemansia</taxon>
    </lineage>
</organism>
<gene>
    <name evidence="1" type="ORF">H4S07_000711</name>
</gene>
<sequence>SRAHVFDQARRSPCLLLPSHDAACLVRREGVTRTHPERRFRRRAKAERPPALPLLLCDLHRLVCCLVALVALVTQDPPQPDIGHALAYPRDKELGDIGERGLATAACWCLGSQPTPLCRRWALSGAVIMPHNLFLHSALVGTRRIKRGADVRRASVREANFYMTIESAVALLFSFIINASILIMFAEIYSMDRGNTAIGTTVEEHFPGLIEAAELLRGAFGNIGPFL</sequence>
<protein>
    <submittedName>
        <fullName evidence="1">Uncharacterized protein</fullName>
    </submittedName>
</protein>
<name>A0ACC1LQQ7_9FUNG</name>
<keyword evidence="2" id="KW-1185">Reference proteome</keyword>
<comment type="caution">
    <text evidence="1">The sequence shown here is derived from an EMBL/GenBank/DDBJ whole genome shotgun (WGS) entry which is preliminary data.</text>
</comment>
<accession>A0ACC1LQQ7</accession>
<evidence type="ECO:0000313" key="2">
    <source>
        <dbReference type="Proteomes" id="UP001140096"/>
    </source>
</evidence>
<dbReference type="Proteomes" id="UP001140096">
    <property type="component" value="Unassembled WGS sequence"/>
</dbReference>
<feature type="non-terminal residue" evidence="1">
    <location>
        <position position="1"/>
    </location>
</feature>